<dbReference type="CDD" id="cd02846">
    <property type="entry name" value="PAZ_argonaute_like"/>
    <property type="match status" value="1"/>
</dbReference>
<dbReference type="InterPro" id="IPR040937">
    <property type="entry name" value="Ago_N_1"/>
</dbReference>
<dbReference type="InterPro" id="IPR040588">
    <property type="entry name" value="AGO_N"/>
</dbReference>
<feature type="compositionally biased region" description="Polar residues" evidence="1">
    <location>
        <begin position="1"/>
        <end position="17"/>
    </location>
</feature>
<feature type="compositionally biased region" description="Polar residues" evidence="1">
    <location>
        <begin position="79"/>
        <end position="93"/>
    </location>
</feature>
<reference evidence="4 5" key="1">
    <citation type="journal article" date="2011" name="Proc. Natl. Acad. Sci. U.S.A.">
        <title>Evolutionary erosion of yeast sex chromosomes by mating-type switching accidents.</title>
        <authorList>
            <person name="Gordon J.L."/>
            <person name="Armisen D."/>
            <person name="Proux-Wera E."/>
            <person name="Oheigeartaigh S.S."/>
            <person name="Byrne K.P."/>
            <person name="Wolfe K.H."/>
        </authorList>
    </citation>
    <scope>NUCLEOTIDE SEQUENCE [LARGE SCALE GENOMIC DNA]</scope>
    <source>
        <strain evidence="5">ATCC 24235 / CBS 4417 / NBRC 1672 / NRRL Y-8282 / UCD 70-5</strain>
    </source>
</reference>
<feature type="domain" description="PAZ" evidence="2">
    <location>
        <begin position="494"/>
        <end position="603"/>
    </location>
</feature>
<feature type="domain" description="Piwi" evidence="3">
    <location>
        <begin position="806"/>
        <end position="1127"/>
    </location>
</feature>
<dbReference type="Proteomes" id="UP000005666">
    <property type="component" value="Chromosome 2"/>
</dbReference>
<gene>
    <name evidence="4" type="primary">TPHA0B01610</name>
    <name evidence="4" type="ordered locus">TPHA_0B01610</name>
</gene>
<dbReference type="SUPFAM" id="SSF101690">
    <property type="entry name" value="PAZ domain"/>
    <property type="match status" value="1"/>
</dbReference>
<dbReference type="Pfam" id="PF18351">
    <property type="entry name" value="Ago_N_1"/>
    <property type="match status" value="1"/>
</dbReference>
<dbReference type="InterPro" id="IPR036397">
    <property type="entry name" value="RNaseH_sf"/>
</dbReference>
<dbReference type="InterPro" id="IPR003100">
    <property type="entry name" value="PAZ_dom"/>
</dbReference>
<dbReference type="GeneID" id="11534719"/>
<dbReference type="OMA" id="RPYINYS"/>
<feature type="region of interest" description="Disordered" evidence="1">
    <location>
        <begin position="1"/>
        <end position="137"/>
    </location>
</feature>
<protein>
    <recommendedName>
        <fullName evidence="6">Piwi domain-containing protein</fullName>
    </recommendedName>
</protein>
<evidence type="ECO:0000259" key="2">
    <source>
        <dbReference type="PROSITE" id="PS50821"/>
    </source>
</evidence>
<dbReference type="SMART" id="SM00950">
    <property type="entry name" value="Piwi"/>
    <property type="match status" value="1"/>
</dbReference>
<accession>G8BPA3</accession>
<dbReference type="Gene3D" id="3.30.420.10">
    <property type="entry name" value="Ribonuclease H-like superfamily/Ribonuclease H"/>
    <property type="match status" value="1"/>
</dbReference>
<dbReference type="OrthoDB" id="10252740at2759"/>
<evidence type="ECO:0000259" key="3">
    <source>
        <dbReference type="PROSITE" id="PS50822"/>
    </source>
</evidence>
<dbReference type="Gene3D" id="3.40.50.2300">
    <property type="match status" value="1"/>
</dbReference>
<evidence type="ECO:0000313" key="4">
    <source>
        <dbReference type="EMBL" id="CCE61834.1"/>
    </source>
</evidence>
<dbReference type="PROSITE" id="PS50822">
    <property type="entry name" value="PIWI"/>
    <property type="match status" value="1"/>
</dbReference>
<dbReference type="EMBL" id="HE612857">
    <property type="protein sequence ID" value="CCE61834.1"/>
    <property type="molecule type" value="Genomic_DNA"/>
</dbReference>
<dbReference type="eggNOG" id="KOG1041">
    <property type="taxonomic scope" value="Eukaryota"/>
</dbReference>
<dbReference type="STRING" id="1071381.G8BPA3"/>
<dbReference type="Pfam" id="PF02171">
    <property type="entry name" value="Piwi"/>
    <property type="match status" value="1"/>
</dbReference>
<dbReference type="AlphaFoldDB" id="G8BPA3"/>
<dbReference type="PANTHER" id="PTHR22891">
    <property type="entry name" value="EUKARYOTIC TRANSLATION INITIATION FACTOR 2C"/>
    <property type="match status" value="1"/>
</dbReference>
<evidence type="ECO:0000313" key="5">
    <source>
        <dbReference type="Proteomes" id="UP000005666"/>
    </source>
</evidence>
<dbReference type="InterPro" id="IPR036085">
    <property type="entry name" value="PAZ_dom_sf"/>
</dbReference>
<dbReference type="RefSeq" id="XP_003684268.1">
    <property type="nucleotide sequence ID" value="XM_003684220.1"/>
</dbReference>
<evidence type="ECO:0008006" key="6">
    <source>
        <dbReference type="Google" id="ProtNLM"/>
    </source>
</evidence>
<evidence type="ECO:0000256" key="1">
    <source>
        <dbReference type="SAM" id="MobiDB-lite"/>
    </source>
</evidence>
<dbReference type="Pfam" id="PF18236">
    <property type="entry name" value="AGO_N"/>
    <property type="match status" value="1"/>
</dbReference>
<dbReference type="PROSITE" id="PS50821">
    <property type="entry name" value="PAZ"/>
    <property type="match status" value="1"/>
</dbReference>
<feature type="compositionally biased region" description="Basic and acidic residues" evidence="1">
    <location>
        <begin position="32"/>
        <end position="56"/>
    </location>
</feature>
<organism evidence="4 5">
    <name type="scientific">Tetrapisispora phaffii (strain ATCC 24235 / CBS 4417 / NBRC 1672 / NRRL Y-8282 / UCD 70-5)</name>
    <name type="common">Yeast</name>
    <name type="synonym">Fabospora phaffii</name>
    <dbReference type="NCBI Taxonomy" id="1071381"/>
    <lineage>
        <taxon>Eukaryota</taxon>
        <taxon>Fungi</taxon>
        <taxon>Dikarya</taxon>
        <taxon>Ascomycota</taxon>
        <taxon>Saccharomycotina</taxon>
        <taxon>Saccharomycetes</taxon>
        <taxon>Saccharomycetales</taxon>
        <taxon>Saccharomycetaceae</taxon>
        <taxon>Tetrapisispora</taxon>
    </lineage>
</organism>
<dbReference type="SUPFAM" id="SSF53098">
    <property type="entry name" value="Ribonuclease H-like"/>
    <property type="match status" value="1"/>
</dbReference>
<keyword evidence="5" id="KW-1185">Reference proteome</keyword>
<dbReference type="KEGG" id="tpf:TPHA_0B01610"/>
<proteinExistence type="predicted"/>
<dbReference type="InterPro" id="IPR012337">
    <property type="entry name" value="RNaseH-like_sf"/>
</dbReference>
<feature type="compositionally biased region" description="Basic and acidic residues" evidence="1">
    <location>
        <begin position="94"/>
        <end position="125"/>
    </location>
</feature>
<dbReference type="InterPro" id="IPR003165">
    <property type="entry name" value="Piwi"/>
</dbReference>
<dbReference type="GO" id="GO:0003723">
    <property type="term" value="F:RNA binding"/>
    <property type="evidence" value="ECO:0007669"/>
    <property type="project" value="InterPro"/>
</dbReference>
<dbReference type="HOGENOM" id="CLU_274186_0_0_1"/>
<sequence length="1170" mass="131884">MSSLQDVSSGDDLSNLNGKVKPERNQVPALKPKKETRPESGSKKESRAAPKTKKEGSPAPKTKKGPKLNANEKKAIPFNSESGKETAQNIKSKSKLEQTQKPDTKKEPKSKFNTKTDKKQDDKHLIPSTKNGIPTFDLTPKEVVEPAEVSSNPYQIQGREDYGTKGTKVDVLTNQMLLSLGNDTVVDAKTEKLKTPIDVWWKQAFIYTYHIDFIQKPAEPKFDKFNKGGRNLKKSSPPNIPVLVPLSKPKKYDLIESLFDEDETLLKYKKNISFNGEDTIYSLTPLEEFTLFDGCWDVSAKQKKKADDKQDKVIPEKKLVSRPSDAEPLDLASQIILKFTSKISLKGIYSSTVEQDPSFQEEKFSNVDKASLLHLLGVKLRSSDETIFQVNGNKFFVFNEAAKPMPFLAGGYLMHGFTISLRYIYSAVALNVINTIGAFVKHTKYLPGDKRFNQKENNQFSLLDFIIECYQYENSKYKKFTTSQKSNVLPSARDLNNFIKMNKTLNAQLKGMKVHRPYINYSVNPDGTPKPPCKIKSKEVIGFTRETATSMKIKSKDRSFPDNISTTTYFKEKYNINLKYPDLQLVNLGNSITVPAECCMIMPGQKVKGLIKDNKEYMEYGAVRPNEKFNIISNLALPRIANGLYPDSKPSNNSSFFFLKVPSRIIDAPVVQYKNSIVAYKDRPYSETAKVQKGMWNLSTHGLSVTEDRPFNMKIILVSNTSSVPPVSLKDDIKSSLEAFIKHTTDLGMNFKMDGEPRLVNNFTAPKKPFAPRGSKNGRATPGGLQISSGEKNLVEMLKSYPPDTYILYLLNNNDDAILYNRLKYLSDLKFGVLNSCCQLRNFLKKSPQLNANLALKMNLKLLGSNQLLSEKCNEKLTDTATNLPVLILGADVTHYPEKDQNSIAAMVGSIDDKFSQFPGDYMLQDEPGEEIIKNIDEMFLNRLIAYQEHNKGKLPTKILYFRDGVSEGQLNQVVNIEIRKLKESARRFGKSLIGINSYNPSITCVVTVKRNQIRFMPLEENAKNEKGDLVAVQSMGNVMPGTVVDRGITSVAHFDYFLQSQQALKGTGVPCHYWCVYNENNYTSDDLQEISHNLCYIFGRSTTSIKCPAPIYYADLLCTRATCYFKANFEVVKNSVPKNKNPDADAPAIPKLKLLPNMHKRVNDIMYYI</sequence>
<dbReference type="Gene3D" id="2.170.260.10">
    <property type="entry name" value="paz domain"/>
    <property type="match status" value="1"/>
</dbReference>
<name>G8BPA3_TETPH</name>